<evidence type="ECO:0000259" key="4">
    <source>
        <dbReference type="Pfam" id="PF02176"/>
    </source>
</evidence>
<evidence type="ECO:0000256" key="3">
    <source>
        <dbReference type="ARBA" id="ARBA00022833"/>
    </source>
</evidence>
<dbReference type="RefSeq" id="XP_065674874.1">
    <property type="nucleotide sequence ID" value="XM_065818802.1"/>
</dbReference>
<name>A0ABM4DK22_HYDVU</name>
<dbReference type="SUPFAM" id="SSF49599">
    <property type="entry name" value="TRAF domain-like"/>
    <property type="match status" value="1"/>
</dbReference>
<keyword evidence="5" id="KW-1185">Reference proteome</keyword>
<sequence>MNILRKEMSFHITDSCPNTIVPCQYFNIGCNFKGVRKEQDTHVNSSTQNHLSMAVSKVFALENKIMLNEEEITCIKNKMMLKLESASGTLTERKAKPTYKKPKCESCGNEEDLFVLKLRLYCSKCFDRNNPFCSKYDKNNHAYIELQFIDIPNNI</sequence>
<keyword evidence="2" id="KW-0863">Zinc-finger</keyword>
<dbReference type="InterPro" id="IPR013083">
    <property type="entry name" value="Znf_RING/FYVE/PHD"/>
</dbReference>
<evidence type="ECO:0000256" key="2">
    <source>
        <dbReference type="ARBA" id="ARBA00022771"/>
    </source>
</evidence>
<dbReference type="Proteomes" id="UP001652625">
    <property type="component" value="Chromosome 15"/>
</dbReference>
<proteinExistence type="predicted"/>
<dbReference type="InterPro" id="IPR001293">
    <property type="entry name" value="Znf_TRAF"/>
</dbReference>
<reference evidence="6" key="1">
    <citation type="submission" date="2025-08" db="UniProtKB">
        <authorList>
            <consortium name="RefSeq"/>
        </authorList>
    </citation>
    <scope>IDENTIFICATION</scope>
</reference>
<dbReference type="GeneID" id="136091345"/>
<evidence type="ECO:0000313" key="5">
    <source>
        <dbReference type="Proteomes" id="UP001652625"/>
    </source>
</evidence>
<evidence type="ECO:0000313" key="6">
    <source>
        <dbReference type="RefSeq" id="XP_065674874.1"/>
    </source>
</evidence>
<accession>A0ABM4DK22</accession>
<dbReference type="Gene3D" id="3.30.40.10">
    <property type="entry name" value="Zinc/RING finger domain, C3HC4 (zinc finger)"/>
    <property type="match status" value="1"/>
</dbReference>
<gene>
    <name evidence="6" type="primary">LOC136091345</name>
</gene>
<keyword evidence="3" id="KW-0862">Zinc</keyword>
<dbReference type="Pfam" id="PF02176">
    <property type="entry name" value="zf-TRAF"/>
    <property type="match status" value="1"/>
</dbReference>
<evidence type="ECO:0000256" key="1">
    <source>
        <dbReference type="ARBA" id="ARBA00022723"/>
    </source>
</evidence>
<feature type="domain" description="TRAF-type" evidence="4">
    <location>
        <begin position="3"/>
        <end position="42"/>
    </location>
</feature>
<protein>
    <submittedName>
        <fullName evidence="6">Uncharacterized protein LOC136091345 isoform X3</fullName>
    </submittedName>
</protein>
<keyword evidence="1" id="KW-0479">Metal-binding</keyword>
<organism evidence="5 6">
    <name type="scientific">Hydra vulgaris</name>
    <name type="common">Hydra</name>
    <name type="synonym">Hydra attenuata</name>
    <dbReference type="NCBI Taxonomy" id="6087"/>
    <lineage>
        <taxon>Eukaryota</taxon>
        <taxon>Metazoa</taxon>
        <taxon>Cnidaria</taxon>
        <taxon>Hydrozoa</taxon>
        <taxon>Hydroidolina</taxon>
        <taxon>Anthoathecata</taxon>
        <taxon>Aplanulata</taxon>
        <taxon>Hydridae</taxon>
        <taxon>Hydra</taxon>
    </lineage>
</organism>